<evidence type="ECO:0000256" key="2">
    <source>
        <dbReference type="SAM" id="Phobius"/>
    </source>
</evidence>
<gene>
    <name evidence="3" type="ORF">FD13_GL001849</name>
</gene>
<keyword evidence="2" id="KW-1133">Transmembrane helix</keyword>
<feature type="compositionally biased region" description="Basic and acidic residues" evidence="1">
    <location>
        <begin position="75"/>
        <end position="87"/>
    </location>
</feature>
<evidence type="ECO:0000313" key="4">
    <source>
        <dbReference type="Proteomes" id="UP000051589"/>
    </source>
</evidence>
<protein>
    <submittedName>
        <fullName evidence="3">Uncharacterized protein</fullName>
    </submittedName>
</protein>
<keyword evidence="2" id="KW-0472">Membrane</keyword>
<organism evidence="3 4">
    <name type="scientific">Levilactobacillus senmaizukei DSM 21775 = NBRC 103853</name>
    <dbReference type="NCBI Taxonomy" id="1423803"/>
    <lineage>
        <taxon>Bacteria</taxon>
        <taxon>Bacillati</taxon>
        <taxon>Bacillota</taxon>
        <taxon>Bacilli</taxon>
        <taxon>Lactobacillales</taxon>
        <taxon>Lactobacillaceae</taxon>
        <taxon>Levilactobacillus</taxon>
    </lineage>
</organism>
<feature type="transmembrane region" description="Helical" evidence="2">
    <location>
        <begin position="53"/>
        <end position="69"/>
    </location>
</feature>
<feature type="transmembrane region" description="Helical" evidence="2">
    <location>
        <begin position="12"/>
        <end position="33"/>
    </location>
</feature>
<comment type="caution">
    <text evidence="3">The sequence shown here is derived from an EMBL/GenBank/DDBJ whole genome shotgun (WGS) entry which is preliminary data.</text>
</comment>
<proteinExistence type="predicted"/>
<name>A0A0R2DF63_9LACO</name>
<dbReference type="EMBL" id="AYZH01000006">
    <property type="protein sequence ID" value="KRN02622.1"/>
    <property type="molecule type" value="Genomic_DNA"/>
</dbReference>
<feature type="compositionally biased region" description="Low complexity" evidence="1">
    <location>
        <begin position="88"/>
        <end position="100"/>
    </location>
</feature>
<reference evidence="3 4" key="1">
    <citation type="journal article" date="2015" name="Genome Announc.">
        <title>Expanding the biotechnology potential of lactobacilli through comparative genomics of 213 strains and associated genera.</title>
        <authorList>
            <person name="Sun Z."/>
            <person name="Harris H.M."/>
            <person name="McCann A."/>
            <person name="Guo C."/>
            <person name="Argimon S."/>
            <person name="Zhang W."/>
            <person name="Yang X."/>
            <person name="Jeffery I.B."/>
            <person name="Cooney J.C."/>
            <person name="Kagawa T.F."/>
            <person name="Liu W."/>
            <person name="Song Y."/>
            <person name="Salvetti E."/>
            <person name="Wrobel A."/>
            <person name="Rasinkangas P."/>
            <person name="Parkhill J."/>
            <person name="Rea M.C."/>
            <person name="O'Sullivan O."/>
            <person name="Ritari J."/>
            <person name="Douillard F.P."/>
            <person name="Paul Ross R."/>
            <person name="Yang R."/>
            <person name="Briner A.E."/>
            <person name="Felis G.E."/>
            <person name="de Vos W.M."/>
            <person name="Barrangou R."/>
            <person name="Klaenhammer T.R."/>
            <person name="Caufield P.W."/>
            <person name="Cui Y."/>
            <person name="Zhang H."/>
            <person name="O'Toole P.W."/>
        </authorList>
    </citation>
    <scope>NUCLEOTIDE SEQUENCE [LARGE SCALE GENOMIC DNA]</scope>
    <source>
        <strain evidence="3 4">DSM 21775</strain>
    </source>
</reference>
<evidence type="ECO:0000256" key="1">
    <source>
        <dbReference type="SAM" id="MobiDB-lite"/>
    </source>
</evidence>
<keyword evidence="4" id="KW-1185">Reference proteome</keyword>
<dbReference type="AlphaFoldDB" id="A0A0R2DF63"/>
<dbReference type="RefSeq" id="WP_156470505.1">
    <property type="nucleotide sequence ID" value="NZ_AYZH01000006.1"/>
</dbReference>
<feature type="compositionally biased region" description="Basic and acidic residues" evidence="1">
    <location>
        <begin position="103"/>
        <end position="121"/>
    </location>
</feature>
<evidence type="ECO:0000313" key="3">
    <source>
        <dbReference type="EMBL" id="KRN02622.1"/>
    </source>
</evidence>
<dbReference type="STRING" id="1423803.FD13_GL001849"/>
<accession>A0A0R2DF63</accession>
<dbReference type="Proteomes" id="UP000051589">
    <property type="component" value="Unassembled WGS sequence"/>
</dbReference>
<feature type="region of interest" description="Disordered" evidence="1">
    <location>
        <begin position="73"/>
        <end position="121"/>
    </location>
</feature>
<sequence>MLAENNSFINLGGAILFIRIIGWVIIILGAIYIIGSLGENKEGTGERTKPKEFVIAGLIILLVGMPMAFHHSKPKVAEQHHVTKAERASSSAKKVSSSKASSKRKESQKEKSEVKKVKEKNERENLANYKAALKTVPTKTKGTITSAYVDKDSGVTMVTLSDDALALSSNELKTVVKSAWNAIGNLRSNYTPFSSDNGSTEMYITIEDSAGNKLAHTSLLGSFKYDGE</sequence>
<keyword evidence="2" id="KW-0812">Transmembrane</keyword>
<dbReference type="PATRIC" id="fig|1423803.3.peg.1904"/>
<dbReference type="OrthoDB" id="2286154at2"/>